<organism evidence="2 3">
    <name type="scientific">Paenibacillus silagei</name>
    <dbReference type="NCBI Taxonomy" id="1670801"/>
    <lineage>
        <taxon>Bacteria</taxon>
        <taxon>Bacillati</taxon>
        <taxon>Bacillota</taxon>
        <taxon>Bacilli</taxon>
        <taxon>Bacillales</taxon>
        <taxon>Paenibacillaceae</taxon>
        <taxon>Paenibacillus</taxon>
    </lineage>
</organism>
<sequence>MKTDIVVIGGYGHVGSQICRLLGAQHPGKVYAAGRNLNKAEEFSRSTGGYVKPLRLSAEKPLPPELLGKVKLVVMCLDQQDTRLAEACLQSGTHYVDVSASGDFLTMLQKLDPVKHKLKAAAVLSVGLAPGLTNLLAARAVQELDHTEQIDISIMLGLGDSHGQAAMEWTVDNLGADFEITEHGGPRTASSFTEAKTADFGFALRTHRAYRFPFSDQMTLPQTLAVPSVSTRLCFDSRSMTSAAALLRRTGLSRLLRNRTLRNLAVQAFTRFRFGSERYAVKVDACGMKDGIPASREYGITGVHEASITAATAAGVALRLYESAPSPGVYHIEQLFSLDSNGEQCSLIPSASGGTGPSFRYPLDGLTIWTRSARPSHA</sequence>
<dbReference type="SUPFAM" id="SSF51735">
    <property type="entry name" value="NAD(P)-binding Rossmann-fold domains"/>
    <property type="match status" value="1"/>
</dbReference>
<keyword evidence="3" id="KW-1185">Reference proteome</keyword>
<dbReference type="Gene3D" id="3.40.50.720">
    <property type="entry name" value="NAD(P)-binding Rossmann-like Domain"/>
    <property type="match status" value="1"/>
</dbReference>
<name>A0ABS4NVU8_9BACL</name>
<comment type="caution">
    <text evidence="2">The sequence shown here is derived from an EMBL/GenBank/DDBJ whole genome shotgun (WGS) entry which is preliminary data.</text>
</comment>
<dbReference type="Proteomes" id="UP000773462">
    <property type="component" value="Unassembled WGS sequence"/>
</dbReference>
<dbReference type="PANTHER" id="PTHR43796">
    <property type="entry name" value="CARBOXYNORSPERMIDINE SYNTHASE"/>
    <property type="match status" value="1"/>
</dbReference>
<reference evidence="2 3" key="1">
    <citation type="submission" date="2021-03" db="EMBL/GenBank/DDBJ databases">
        <title>Genomic Encyclopedia of Type Strains, Phase IV (KMG-IV): sequencing the most valuable type-strain genomes for metagenomic binning, comparative biology and taxonomic classification.</title>
        <authorList>
            <person name="Goeker M."/>
        </authorList>
    </citation>
    <scope>NUCLEOTIDE SEQUENCE [LARGE SCALE GENOMIC DNA]</scope>
    <source>
        <strain evidence="2 3">DSM 101953</strain>
    </source>
</reference>
<dbReference type="InterPro" id="IPR036291">
    <property type="entry name" value="NAD(P)-bd_dom_sf"/>
</dbReference>
<evidence type="ECO:0000313" key="2">
    <source>
        <dbReference type="EMBL" id="MBP2113586.1"/>
    </source>
</evidence>
<protein>
    <submittedName>
        <fullName evidence="2">Saccharopine dehydrogenase-like NADP-dependent oxidoreductase</fullName>
    </submittedName>
</protein>
<evidence type="ECO:0000259" key="1">
    <source>
        <dbReference type="Pfam" id="PF03435"/>
    </source>
</evidence>
<accession>A0ABS4NVU8</accession>
<dbReference type="Gene3D" id="3.30.360.10">
    <property type="entry name" value="Dihydrodipicolinate Reductase, domain 2"/>
    <property type="match status" value="1"/>
</dbReference>
<dbReference type="InterPro" id="IPR005097">
    <property type="entry name" value="Sacchrp_dh_NADP-bd"/>
</dbReference>
<evidence type="ECO:0000313" key="3">
    <source>
        <dbReference type="Proteomes" id="UP000773462"/>
    </source>
</evidence>
<gene>
    <name evidence="2" type="ORF">J2Z70_003747</name>
</gene>
<feature type="domain" description="Saccharopine dehydrogenase NADP binding" evidence="1">
    <location>
        <begin position="5"/>
        <end position="100"/>
    </location>
</feature>
<proteinExistence type="predicted"/>
<dbReference type="PANTHER" id="PTHR43796:SF2">
    <property type="entry name" value="CARBOXYNORSPERMIDINE SYNTHASE"/>
    <property type="match status" value="1"/>
</dbReference>
<dbReference type="RefSeq" id="WP_209875705.1">
    <property type="nucleotide sequence ID" value="NZ_JAGGLV010000012.1"/>
</dbReference>
<dbReference type="Pfam" id="PF03435">
    <property type="entry name" value="Sacchrp_dh_NADP"/>
    <property type="match status" value="1"/>
</dbReference>
<dbReference type="EMBL" id="JAGGLV010000012">
    <property type="protein sequence ID" value="MBP2113586.1"/>
    <property type="molecule type" value="Genomic_DNA"/>
</dbReference>